<dbReference type="Proteomes" id="UP000886653">
    <property type="component" value="Unassembled WGS sequence"/>
</dbReference>
<evidence type="ECO:0000313" key="3">
    <source>
        <dbReference type="Proteomes" id="UP000886653"/>
    </source>
</evidence>
<dbReference type="EMBL" id="MU167258">
    <property type="protein sequence ID" value="KAG0146600.1"/>
    <property type="molecule type" value="Genomic_DNA"/>
</dbReference>
<protein>
    <submittedName>
        <fullName evidence="2">Uncharacterized protein</fullName>
    </submittedName>
</protein>
<sequence>MRGLTSASTHRTMIPKYQNVQVIGLSLPKALNRRSRWARNDARVDVEMYGLTSYDLDYGSHLDASIAATCGSGEKTKRASGHEGKPPLSERDIVTSANTISTSVSSQVPTIIPSIFQSLQPSVTDAADPSKSRKGHKATAAIVSIDHCRTKRRPERPLISLPLHALEHRPSLNQGPEPDDFEPKRPVPVDRQST</sequence>
<proteinExistence type="predicted"/>
<evidence type="ECO:0000313" key="2">
    <source>
        <dbReference type="EMBL" id="KAG0146600.1"/>
    </source>
</evidence>
<feature type="region of interest" description="Disordered" evidence="1">
    <location>
        <begin position="149"/>
        <end position="194"/>
    </location>
</feature>
<reference evidence="2" key="1">
    <citation type="submission" date="2013-11" db="EMBL/GenBank/DDBJ databases">
        <title>Genome sequence of the fusiform rust pathogen reveals effectors for host alternation and coevolution with pine.</title>
        <authorList>
            <consortium name="DOE Joint Genome Institute"/>
            <person name="Smith K."/>
            <person name="Pendleton A."/>
            <person name="Kubisiak T."/>
            <person name="Anderson C."/>
            <person name="Salamov A."/>
            <person name="Aerts A."/>
            <person name="Riley R."/>
            <person name="Clum A."/>
            <person name="Lindquist E."/>
            <person name="Ence D."/>
            <person name="Campbell M."/>
            <person name="Kronenberg Z."/>
            <person name="Feau N."/>
            <person name="Dhillon B."/>
            <person name="Hamelin R."/>
            <person name="Burleigh J."/>
            <person name="Smith J."/>
            <person name="Yandell M."/>
            <person name="Nelson C."/>
            <person name="Grigoriev I."/>
            <person name="Davis J."/>
        </authorList>
    </citation>
    <scope>NUCLEOTIDE SEQUENCE</scope>
    <source>
        <strain evidence="2">G11</strain>
    </source>
</reference>
<gene>
    <name evidence="2" type="ORF">CROQUDRAFT_92406</name>
</gene>
<evidence type="ECO:0000256" key="1">
    <source>
        <dbReference type="SAM" id="MobiDB-lite"/>
    </source>
</evidence>
<name>A0A9P6NN82_9BASI</name>
<accession>A0A9P6NN82</accession>
<feature type="compositionally biased region" description="Basic and acidic residues" evidence="1">
    <location>
        <begin position="181"/>
        <end position="194"/>
    </location>
</feature>
<keyword evidence="3" id="KW-1185">Reference proteome</keyword>
<organism evidence="2 3">
    <name type="scientific">Cronartium quercuum f. sp. fusiforme G11</name>
    <dbReference type="NCBI Taxonomy" id="708437"/>
    <lineage>
        <taxon>Eukaryota</taxon>
        <taxon>Fungi</taxon>
        <taxon>Dikarya</taxon>
        <taxon>Basidiomycota</taxon>
        <taxon>Pucciniomycotina</taxon>
        <taxon>Pucciniomycetes</taxon>
        <taxon>Pucciniales</taxon>
        <taxon>Coleosporiaceae</taxon>
        <taxon>Cronartium</taxon>
    </lineage>
</organism>
<comment type="caution">
    <text evidence="2">The sequence shown here is derived from an EMBL/GenBank/DDBJ whole genome shotgun (WGS) entry which is preliminary data.</text>
</comment>
<dbReference type="AlphaFoldDB" id="A0A9P6NN82"/>